<dbReference type="GO" id="GO:0033897">
    <property type="term" value="F:ribonuclease T2 activity"/>
    <property type="evidence" value="ECO:0007669"/>
    <property type="project" value="InterPro"/>
</dbReference>
<gene>
    <name evidence="4" type="ORF">FNB15_04890</name>
</gene>
<evidence type="ECO:0000313" key="4">
    <source>
        <dbReference type="EMBL" id="QDO96654.1"/>
    </source>
</evidence>
<dbReference type="InterPro" id="IPR018188">
    <property type="entry name" value="RNase_T2_His_AS_1"/>
</dbReference>
<evidence type="ECO:0000256" key="3">
    <source>
        <dbReference type="SAM" id="SignalP"/>
    </source>
</evidence>
<accession>A0A516GYP3</accession>
<dbReference type="KEGG" id="fer:FNB15_04890"/>
<evidence type="ECO:0000313" key="5">
    <source>
        <dbReference type="Proteomes" id="UP000317496"/>
    </source>
</evidence>
<dbReference type="GO" id="GO:0006401">
    <property type="term" value="P:RNA catabolic process"/>
    <property type="evidence" value="ECO:0007669"/>
    <property type="project" value="UniProtKB-ARBA"/>
</dbReference>
<dbReference type="RefSeq" id="WP_144067635.1">
    <property type="nucleotide sequence ID" value="NZ_CP041636.1"/>
</dbReference>
<dbReference type="Proteomes" id="UP000317496">
    <property type="component" value="Chromosome"/>
</dbReference>
<dbReference type="SUPFAM" id="SSF55895">
    <property type="entry name" value="Ribonuclease Rh-like"/>
    <property type="match status" value="1"/>
</dbReference>
<reference evidence="4 5" key="1">
    <citation type="submission" date="2019-07" db="EMBL/GenBank/DDBJ databases">
        <title>Genome sequencing for Ferrovibrio sp. K5.</title>
        <authorList>
            <person name="Park S.-J."/>
        </authorList>
    </citation>
    <scope>NUCLEOTIDE SEQUENCE [LARGE SCALE GENOMIC DNA]</scope>
    <source>
        <strain evidence="4 5">K5</strain>
    </source>
</reference>
<dbReference type="PANTHER" id="PTHR11240">
    <property type="entry name" value="RIBONUCLEASE T2"/>
    <property type="match status" value="1"/>
</dbReference>
<feature type="signal peptide" evidence="3">
    <location>
        <begin position="1"/>
        <end position="20"/>
    </location>
</feature>
<feature type="chain" id="PRO_5021696670" evidence="3">
    <location>
        <begin position="21"/>
        <end position="223"/>
    </location>
</feature>
<dbReference type="Gene3D" id="3.90.730.10">
    <property type="entry name" value="Ribonuclease T2-like"/>
    <property type="match status" value="1"/>
</dbReference>
<dbReference type="EMBL" id="CP041636">
    <property type="protein sequence ID" value="QDO96654.1"/>
    <property type="molecule type" value="Genomic_DNA"/>
</dbReference>
<comment type="similarity">
    <text evidence="1 2">Belongs to the RNase T2 family.</text>
</comment>
<keyword evidence="3" id="KW-0732">Signal</keyword>
<dbReference type="InterPro" id="IPR036430">
    <property type="entry name" value="RNase_T2-like_sf"/>
</dbReference>
<dbReference type="OrthoDB" id="4720638at2"/>
<organism evidence="4 5">
    <name type="scientific">Ferrovibrio terrae</name>
    <dbReference type="NCBI Taxonomy" id="2594003"/>
    <lineage>
        <taxon>Bacteria</taxon>
        <taxon>Pseudomonadati</taxon>
        <taxon>Pseudomonadota</taxon>
        <taxon>Alphaproteobacteria</taxon>
        <taxon>Rhodospirillales</taxon>
        <taxon>Rhodospirillaceae</taxon>
        <taxon>Ferrovibrio</taxon>
    </lineage>
</organism>
<name>A0A516GYP3_9PROT</name>
<evidence type="ECO:0000256" key="1">
    <source>
        <dbReference type="ARBA" id="ARBA00007469"/>
    </source>
</evidence>
<dbReference type="GO" id="GO:0003723">
    <property type="term" value="F:RNA binding"/>
    <property type="evidence" value="ECO:0007669"/>
    <property type="project" value="InterPro"/>
</dbReference>
<dbReference type="PROSITE" id="PS00530">
    <property type="entry name" value="RNASE_T2_1"/>
    <property type="match status" value="1"/>
</dbReference>
<protein>
    <submittedName>
        <fullName evidence="4">Uncharacterized protein</fullName>
    </submittedName>
</protein>
<keyword evidence="5" id="KW-1185">Reference proteome</keyword>
<evidence type="ECO:0000256" key="2">
    <source>
        <dbReference type="RuleBase" id="RU004328"/>
    </source>
</evidence>
<dbReference type="InterPro" id="IPR001568">
    <property type="entry name" value="RNase_T2-like"/>
</dbReference>
<proteinExistence type="inferred from homology"/>
<sequence length="223" mass="24805">MRLKAIGGLLFLLLAVPDTAAAQQQCRLPDRLTVLPCPNLGREEARGQKSDFDHYILSFSWSPVFCAGPAGKRATLQCRDNRFGWIVHGLWPQYATRRAGQLWPQYCGPVQPVPEPVLRRHLCNSPDPRLMQCEWAKHGSCSDFATPDAYFTAQAGVASRLTLPAPQPGQSVQAFTAAVLAANDASHGHDRLERRHLRVIGGPDGIRELRLCLERDLVRYRAC</sequence>
<dbReference type="PANTHER" id="PTHR11240:SF22">
    <property type="entry name" value="RIBONUCLEASE T2"/>
    <property type="match status" value="1"/>
</dbReference>
<dbReference type="Pfam" id="PF00445">
    <property type="entry name" value="Ribonuclease_T2"/>
    <property type="match status" value="1"/>
</dbReference>
<dbReference type="AlphaFoldDB" id="A0A516GYP3"/>